<sequence length="72" mass="8150">MIDLISFWLENVISSAYREYFDSYALANAFNLASSFKQEILEIYGLAGEPCGNFPPKVHNFASTKDTSFVYP</sequence>
<name>A0A645ABK0_9ZZZZ</name>
<reference evidence="1" key="1">
    <citation type="submission" date="2019-08" db="EMBL/GenBank/DDBJ databases">
        <authorList>
            <person name="Kucharzyk K."/>
            <person name="Murdoch R.W."/>
            <person name="Higgins S."/>
            <person name="Loffler F."/>
        </authorList>
    </citation>
    <scope>NUCLEOTIDE SEQUENCE</scope>
</reference>
<proteinExistence type="predicted"/>
<gene>
    <name evidence="1" type="ORF">SDC9_97324</name>
</gene>
<dbReference type="EMBL" id="VSSQ01013029">
    <property type="protein sequence ID" value="MPM50582.1"/>
    <property type="molecule type" value="Genomic_DNA"/>
</dbReference>
<accession>A0A645ABK0</accession>
<dbReference type="AlphaFoldDB" id="A0A645ABK0"/>
<comment type="caution">
    <text evidence="1">The sequence shown here is derived from an EMBL/GenBank/DDBJ whole genome shotgun (WGS) entry which is preliminary data.</text>
</comment>
<protein>
    <submittedName>
        <fullName evidence="1">Uncharacterized protein</fullName>
    </submittedName>
</protein>
<evidence type="ECO:0000313" key="1">
    <source>
        <dbReference type="EMBL" id="MPM50582.1"/>
    </source>
</evidence>
<organism evidence="1">
    <name type="scientific">bioreactor metagenome</name>
    <dbReference type="NCBI Taxonomy" id="1076179"/>
    <lineage>
        <taxon>unclassified sequences</taxon>
        <taxon>metagenomes</taxon>
        <taxon>ecological metagenomes</taxon>
    </lineage>
</organism>